<keyword evidence="2" id="KW-1133">Transmembrane helix</keyword>
<evidence type="ECO:0000256" key="2">
    <source>
        <dbReference type="SAM" id="Phobius"/>
    </source>
</evidence>
<evidence type="ECO:0000256" key="1">
    <source>
        <dbReference type="SAM" id="MobiDB-lite"/>
    </source>
</evidence>
<feature type="compositionally biased region" description="Basic and acidic residues" evidence="1">
    <location>
        <begin position="116"/>
        <end position="138"/>
    </location>
</feature>
<dbReference type="Proteomes" id="UP000679725">
    <property type="component" value="Unassembled WGS sequence"/>
</dbReference>
<proteinExistence type="predicted"/>
<organism evidence="4 5">
    <name type="scientific">Dyadobacter linearis</name>
    <dbReference type="NCBI Taxonomy" id="2823330"/>
    <lineage>
        <taxon>Bacteria</taxon>
        <taxon>Pseudomonadati</taxon>
        <taxon>Bacteroidota</taxon>
        <taxon>Cytophagia</taxon>
        <taxon>Cytophagales</taxon>
        <taxon>Spirosomataceae</taxon>
        <taxon>Dyadobacter</taxon>
    </lineage>
</organism>
<reference evidence="4 5" key="1">
    <citation type="submission" date="2021-04" db="EMBL/GenBank/DDBJ databases">
        <authorList>
            <person name="Rodrigo-Torres L."/>
            <person name="Arahal R. D."/>
            <person name="Lucena T."/>
        </authorList>
    </citation>
    <scope>NUCLEOTIDE SEQUENCE [LARGE SCALE GENOMIC DNA]</scope>
    <source>
        <strain evidence="4 5">CECT 9623</strain>
    </source>
</reference>
<gene>
    <name evidence="4" type="ORF">DYBT9623_03433</name>
</gene>
<comment type="caution">
    <text evidence="4">The sequence shown here is derived from an EMBL/GenBank/DDBJ whole genome shotgun (WGS) entry which is preliminary data.</text>
</comment>
<feature type="transmembrane region" description="Helical" evidence="2">
    <location>
        <begin position="35"/>
        <end position="54"/>
    </location>
</feature>
<feature type="transmembrane region" description="Helical" evidence="2">
    <location>
        <begin position="6"/>
        <end position="23"/>
    </location>
</feature>
<keyword evidence="2" id="KW-0472">Membrane</keyword>
<dbReference type="EMBL" id="CAJRAU010000004">
    <property type="protein sequence ID" value="CAG5071404.1"/>
    <property type="molecule type" value="Genomic_DNA"/>
</dbReference>
<accession>A0ABN7REX9</accession>
<dbReference type="Pfam" id="PF22570">
    <property type="entry name" value="LiaF-TM"/>
    <property type="match status" value="1"/>
</dbReference>
<feature type="domain" description="LiaF transmembrane" evidence="3">
    <location>
        <begin position="8"/>
        <end position="72"/>
    </location>
</feature>
<dbReference type="InterPro" id="IPR054331">
    <property type="entry name" value="LiaF_TM"/>
</dbReference>
<protein>
    <recommendedName>
        <fullName evidence="3">LiaF transmembrane domain-containing protein</fullName>
    </recommendedName>
</protein>
<keyword evidence="2" id="KW-0812">Transmembrane</keyword>
<evidence type="ECO:0000313" key="4">
    <source>
        <dbReference type="EMBL" id="CAG5071404.1"/>
    </source>
</evidence>
<keyword evidence="5" id="KW-1185">Reference proteome</keyword>
<dbReference type="RefSeq" id="WP_215234736.1">
    <property type="nucleotide sequence ID" value="NZ_CAJRAU010000004.1"/>
</dbReference>
<feature type="transmembrane region" description="Helical" evidence="2">
    <location>
        <begin position="60"/>
        <end position="78"/>
    </location>
</feature>
<evidence type="ECO:0000259" key="3">
    <source>
        <dbReference type="Pfam" id="PF22570"/>
    </source>
</evidence>
<evidence type="ECO:0000313" key="5">
    <source>
        <dbReference type="Proteomes" id="UP000679725"/>
    </source>
</evidence>
<sequence>MKTNRGLVWGGVLIIFGMIWLLRNLNLVNINWDEVLPYWPVLLIIAGALLLAGGRERGSAVGGLVALLITLAVFGGIVNRTHRAFDNRNNNWNFGWDDYDNDNHNDDEDLGYHNGDNGHDGEKSDEEKDADYEREHRSSGSSRPINGSYKYEMEDFIQKANFNLEGGAGSFKLEGNTAKLFEASTKSTIVGFLSNTSVNRLDKSATVNLKMEEGNVKIKNGEISNQAKIQLNDKPVWSIDLGIGAGKGDFDFSDYKVEKLKVSTGVADMDIKMGDKLASSQIDIEAGVASVTIDIPRSVGCELRIDGALNAKNIDGLDKVGSGLYRSQGYESAEKKIIIDFEGGLTSININRY</sequence>
<name>A0ABN7REX9_9BACT</name>
<feature type="region of interest" description="Disordered" evidence="1">
    <location>
        <begin position="107"/>
        <end position="146"/>
    </location>
</feature>